<feature type="transmembrane region" description="Helical" evidence="6">
    <location>
        <begin position="330"/>
        <end position="352"/>
    </location>
</feature>
<dbReference type="GO" id="GO:0016020">
    <property type="term" value="C:membrane"/>
    <property type="evidence" value="ECO:0007669"/>
    <property type="project" value="UniProtKB-SubCell"/>
</dbReference>
<dbReference type="AlphaFoldDB" id="A0A427XU36"/>
<evidence type="ECO:0000313" key="8">
    <source>
        <dbReference type="Proteomes" id="UP000279236"/>
    </source>
</evidence>
<dbReference type="OrthoDB" id="6730379at2759"/>
<feature type="transmembrane region" description="Helical" evidence="6">
    <location>
        <begin position="157"/>
        <end position="180"/>
    </location>
</feature>
<keyword evidence="3 6" id="KW-0812">Transmembrane</keyword>
<evidence type="ECO:0008006" key="9">
    <source>
        <dbReference type="Google" id="ProtNLM"/>
    </source>
</evidence>
<dbReference type="EMBL" id="RSCE01000005">
    <property type="protein sequence ID" value="RSH82374.1"/>
    <property type="molecule type" value="Genomic_DNA"/>
</dbReference>
<comment type="caution">
    <text evidence="7">The sequence shown here is derived from an EMBL/GenBank/DDBJ whole genome shotgun (WGS) entry which is preliminary data.</text>
</comment>
<reference evidence="7 8" key="1">
    <citation type="submission" date="2018-11" db="EMBL/GenBank/DDBJ databases">
        <title>Genome sequence of Apiotrichum porosum DSM 27194.</title>
        <authorList>
            <person name="Aliyu H."/>
            <person name="Gorte O."/>
            <person name="Ochsenreither K."/>
        </authorList>
    </citation>
    <scope>NUCLEOTIDE SEQUENCE [LARGE SCALE GENOMIC DNA]</scope>
    <source>
        <strain evidence="7 8">DSM 27194</strain>
    </source>
</reference>
<keyword evidence="8" id="KW-1185">Reference proteome</keyword>
<feature type="transmembrane region" description="Helical" evidence="6">
    <location>
        <begin position="132"/>
        <end position="151"/>
    </location>
</feature>
<feature type="transmembrane region" description="Helical" evidence="6">
    <location>
        <begin position="451"/>
        <end position="474"/>
    </location>
</feature>
<evidence type="ECO:0000256" key="4">
    <source>
        <dbReference type="ARBA" id="ARBA00022989"/>
    </source>
</evidence>
<evidence type="ECO:0000256" key="1">
    <source>
        <dbReference type="ARBA" id="ARBA00004141"/>
    </source>
</evidence>
<dbReference type="GO" id="GO:0022857">
    <property type="term" value="F:transmembrane transporter activity"/>
    <property type="evidence" value="ECO:0007669"/>
    <property type="project" value="InterPro"/>
</dbReference>
<proteinExistence type="predicted"/>
<dbReference type="Pfam" id="PF07690">
    <property type="entry name" value="MFS_1"/>
    <property type="match status" value="1"/>
</dbReference>
<sequence length="517" mass="57834">MLSTDEKASGLYTVASKENDVGVKIVSTDDDELAAAEKHILGEHEYTPAEYKKLVRKVDLFLMPLLMLTYGLQFADKQSLSSGVLFGLRQDTGLVGNQYANLTTLFYMAYGVAQFPMSWLIQRFPLGKSLSICIILWGAMVMCLAACNDYAQLAAVRVFLGVFESVIIPGFAILTTSWYLRREQTLRQCCYYAMNTFFGIISGVCIYYLALHVATHGGLAAWRVINLFLGSITVAVGILDFCFIGTPEEVWWLSSREKQMARSRIVSNATGGGEVHAWKWSQVKECFRDPQYYIFILFNILVTIPNGGLTTFGGLIYLSLGFTAEESVLYGLPTQAIGFVFVMVPAIAVTFFPKTRFFWAIFATLFSCAAFLYTGLAPADTAMWTKWGVYILTSVFATGMFMCWPLMSINVAGRTKKAWLSATSLVTYCVGNIIGSQMFVASDAPKYLKGLTGTACVMMVNVVLMVVWVVYYIFENRRRDRAFEASGVTVEEMEYQCKLAGETDMTDRQNVHFRYTF</sequence>
<feature type="transmembrane region" description="Helical" evidence="6">
    <location>
        <begin position="357"/>
        <end position="375"/>
    </location>
</feature>
<feature type="transmembrane region" description="Helical" evidence="6">
    <location>
        <begin position="387"/>
        <end position="407"/>
    </location>
</feature>
<feature type="transmembrane region" description="Helical" evidence="6">
    <location>
        <begin position="192"/>
        <end position="214"/>
    </location>
</feature>
<dbReference type="GeneID" id="39591884"/>
<feature type="transmembrane region" description="Helical" evidence="6">
    <location>
        <begin position="220"/>
        <end position="246"/>
    </location>
</feature>
<feature type="transmembrane region" description="Helical" evidence="6">
    <location>
        <begin position="292"/>
        <end position="318"/>
    </location>
</feature>
<dbReference type="SUPFAM" id="SSF103473">
    <property type="entry name" value="MFS general substrate transporter"/>
    <property type="match status" value="1"/>
</dbReference>
<dbReference type="InterPro" id="IPR036259">
    <property type="entry name" value="MFS_trans_sf"/>
</dbReference>
<gene>
    <name evidence="7" type="ORF">EHS24_007341</name>
</gene>
<protein>
    <recommendedName>
        <fullName evidence="9">Major facilitator superfamily (MFS) profile domain-containing protein</fullName>
    </recommendedName>
</protein>
<dbReference type="PANTHER" id="PTHR43791">
    <property type="entry name" value="PERMEASE-RELATED"/>
    <property type="match status" value="1"/>
</dbReference>
<accession>A0A427XU36</accession>
<evidence type="ECO:0000256" key="5">
    <source>
        <dbReference type="ARBA" id="ARBA00023136"/>
    </source>
</evidence>
<name>A0A427XU36_9TREE</name>
<feature type="transmembrane region" description="Helical" evidence="6">
    <location>
        <begin position="419"/>
        <end position="439"/>
    </location>
</feature>
<keyword evidence="2" id="KW-0813">Transport</keyword>
<evidence type="ECO:0000256" key="6">
    <source>
        <dbReference type="SAM" id="Phobius"/>
    </source>
</evidence>
<evidence type="ECO:0000256" key="3">
    <source>
        <dbReference type="ARBA" id="ARBA00022692"/>
    </source>
</evidence>
<comment type="subcellular location">
    <subcellularLocation>
        <location evidence="1">Membrane</location>
        <topology evidence="1">Multi-pass membrane protein</topology>
    </subcellularLocation>
</comment>
<organism evidence="7 8">
    <name type="scientific">Apiotrichum porosum</name>
    <dbReference type="NCBI Taxonomy" id="105984"/>
    <lineage>
        <taxon>Eukaryota</taxon>
        <taxon>Fungi</taxon>
        <taxon>Dikarya</taxon>
        <taxon>Basidiomycota</taxon>
        <taxon>Agaricomycotina</taxon>
        <taxon>Tremellomycetes</taxon>
        <taxon>Trichosporonales</taxon>
        <taxon>Trichosporonaceae</taxon>
        <taxon>Apiotrichum</taxon>
    </lineage>
</organism>
<dbReference type="Proteomes" id="UP000279236">
    <property type="component" value="Unassembled WGS sequence"/>
</dbReference>
<keyword evidence="4 6" id="KW-1133">Transmembrane helix</keyword>
<evidence type="ECO:0000313" key="7">
    <source>
        <dbReference type="EMBL" id="RSH82374.1"/>
    </source>
</evidence>
<evidence type="ECO:0000256" key="2">
    <source>
        <dbReference type="ARBA" id="ARBA00022448"/>
    </source>
</evidence>
<dbReference type="InterPro" id="IPR011701">
    <property type="entry name" value="MFS"/>
</dbReference>
<dbReference type="PANTHER" id="PTHR43791:SF7">
    <property type="entry name" value="MAJOR FACILITATOR SUPERFAMILY (MFS) PROFILE DOMAIN-CONTAINING PROTEIN"/>
    <property type="match status" value="1"/>
</dbReference>
<dbReference type="RefSeq" id="XP_028476606.1">
    <property type="nucleotide sequence ID" value="XM_028622713.1"/>
</dbReference>
<feature type="transmembrane region" description="Helical" evidence="6">
    <location>
        <begin position="58"/>
        <end position="75"/>
    </location>
</feature>
<keyword evidence="5 6" id="KW-0472">Membrane</keyword>
<feature type="transmembrane region" description="Helical" evidence="6">
    <location>
        <begin position="99"/>
        <end position="120"/>
    </location>
</feature>
<dbReference type="Gene3D" id="1.20.1250.20">
    <property type="entry name" value="MFS general substrate transporter like domains"/>
    <property type="match status" value="1"/>
</dbReference>